<dbReference type="Proteomes" id="UP001417504">
    <property type="component" value="Unassembled WGS sequence"/>
</dbReference>
<protein>
    <submittedName>
        <fullName evidence="2">Uncharacterized protein</fullName>
    </submittedName>
</protein>
<dbReference type="AlphaFoldDB" id="A0AAP0II10"/>
<organism evidence="2 3">
    <name type="scientific">Stephania japonica</name>
    <dbReference type="NCBI Taxonomy" id="461633"/>
    <lineage>
        <taxon>Eukaryota</taxon>
        <taxon>Viridiplantae</taxon>
        <taxon>Streptophyta</taxon>
        <taxon>Embryophyta</taxon>
        <taxon>Tracheophyta</taxon>
        <taxon>Spermatophyta</taxon>
        <taxon>Magnoliopsida</taxon>
        <taxon>Ranunculales</taxon>
        <taxon>Menispermaceae</taxon>
        <taxon>Menispermoideae</taxon>
        <taxon>Cissampelideae</taxon>
        <taxon>Stephania</taxon>
    </lineage>
</organism>
<feature type="region of interest" description="Disordered" evidence="1">
    <location>
        <begin position="1"/>
        <end position="34"/>
    </location>
</feature>
<sequence length="118" mass="12598">MWGAPPAPLVTRRGGTKPTTPSVSPPHGFSPPRLKLGLRDKIPDFTSRVPLSWFSTKARIPSELRSLSRGRRKTVWGDTDGVGLGTTMPVTSDASGVRPHGASGPMVAWALGWVVIES</sequence>
<feature type="region of interest" description="Disordered" evidence="1">
    <location>
        <begin position="75"/>
        <end position="101"/>
    </location>
</feature>
<accession>A0AAP0II10</accession>
<dbReference type="EMBL" id="JBBNAE010000006">
    <property type="protein sequence ID" value="KAK9115879.1"/>
    <property type="molecule type" value="Genomic_DNA"/>
</dbReference>
<proteinExistence type="predicted"/>
<evidence type="ECO:0000313" key="2">
    <source>
        <dbReference type="EMBL" id="KAK9115879.1"/>
    </source>
</evidence>
<evidence type="ECO:0000256" key="1">
    <source>
        <dbReference type="SAM" id="MobiDB-lite"/>
    </source>
</evidence>
<reference evidence="2 3" key="1">
    <citation type="submission" date="2024-01" db="EMBL/GenBank/DDBJ databases">
        <title>Genome assemblies of Stephania.</title>
        <authorList>
            <person name="Yang L."/>
        </authorList>
    </citation>
    <scope>NUCLEOTIDE SEQUENCE [LARGE SCALE GENOMIC DNA]</scope>
    <source>
        <strain evidence="2">QJT</strain>
        <tissue evidence="2">Leaf</tissue>
    </source>
</reference>
<keyword evidence="3" id="KW-1185">Reference proteome</keyword>
<evidence type="ECO:0000313" key="3">
    <source>
        <dbReference type="Proteomes" id="UP001417504"/>
    </source>
</evidence>
<gene>
    <name evidence="2" type="ORF">Sjap_014826</name>
</gene>
<name>A0AAP0II10_9MAGN</name>
<comment type="caution">
    <text evidence="2">The sequence shown here is derived from an EMBL/GenBank/DDBJ whole genome shotgun (WGS) entry which is preliminary data.</text>
</comment>